<dbReference type="Pfam" id="PF00892">
    <property type="entry name" value="EamA"/>
    <property type="match status" value="2"/>
</dbReference>
<dbReference type="InterPro" id="IPR037185">
    <property type="entry name" value="EmrE-like"/>
</dbReference>
<comment type="subcellular location">
    <subcellularLocation>
        <location evidence="1">Cell membrane</location>
        <topology evidence="1">Multi-pass membrane protein</topology>
    </subcellularLocation>
</comment>
<feature type="transmembrane region" description="Helical" evidence="7">
    <location>
        <begin position="176"/>
        <end position="200"/>
    </location>
</feature>
<dbReference type="PANTHER" id="PTHR42920:SF5">
    <property type="entry name" value="EAMA DOMAIN-CONTAINING PROTEIN"/>
    <property type="match status" value="1"/>
</dbReference>
<dbReference type="PANTHER" id="PTHR42920">
    <property type="entry name" value="OS03G0707200 PROTEIN-RELATED"/>
    <property type="match status" value="1"/>
</dbReference>
<evidence type="ECO:0000256" key="2">
    <source>
        <dbReference type="ARBA" id="ARBA00007362"/>
    </source>
</evidence>
<feature type="transmembrane region" description="Helical" evidence="7">
    <location>
        <begin position="266"/>
        <end position="288"/>
    </location>
</feature>
<evidence type="ECO:0000313" key="10">
    <source>
        <dbReference type="Proteomes" id="UP000095488"/>
    </source>
</evidence>
<dbReference type="SUPFAM" id="SSF103481">
    <property type="entry name" value="Multidrug resistance efflux transporter EmrE"/>
    <property type="match status" value="2"/>
</dbReference>
<feature type="domain" description="EamA" evidence="8">
    <location>
        <begin position="147"/>
        <end position="280"/>
    </location>
</feature>
<evidence type="ECO:0000256" key="1">
    <source>
        <dbReference type="ARBA" id="ARBA00004651"/>
    </source>
</evidence>
<evidence type="ECO:0000256" key="4">
    <source>
        <dbReference type="ARBA" id="ARBA00022692"/>
    </source>
</evidence>
<evidence type="ECO:0000256" key="5">
    <source>
        <dbReference type="ARBA" id="ARBA00022989"/>
    </source>
</evidence>
<keyword evidence="3" id="KW-1003">Cell membrane</keyword>
<sequence length="294" mass="31906">MKTSLKADTSLLIITIFWGSSYLLMKIGLGGLGTFDLIALRFSIAFIILAAIFFKKLKTTISKKLMKSSAILGGLLFVGFVFMVLGLKYTSTDDASFLTCLSGIFIPIISFICFKQKLKLKVIISIIIVFIGVYLLTMTGGTLSLNLGDILCLISCAILSFQVIITNKLNKDVDALSLGIFQIGFSALFSVIFTALFGALQLPPTGTSWFVIITLSILCTAIPYVVQTISLKYSSPVHAGIIYSLQPVFSAIFVLIFTGVGLTTQGYIGALLMVISIIIVELDFQAVIRKLKTK</sequence>
<keyword evidence="5 7" id="KW-1133">Transmembrane helix</keyword>
<comment type="similarity">
    <text evidence="2">Belongs to the EamA transporter family.</text>
</comment>
<dbReference type="EMBL" id="CYZR01000002">
    <property type="protein sequence ID" value="CUN64302.1"/>
    <property type="molecule type" value="Genomic_DNA"/>
</dbReference>
<evidence type="ECO:0000313" key="9">
    <source>
        <dbReference type="EMBL" id="CUN64302.1"/>
    </source>
</evidence>
<dbReference type="RefSeq" id="WP_055257723.1">
    <property type="nucleotide sequence ID" value="NZ_CABIXL010000002.1"/>
</dbReference>
<keyword evidence="4 7" id="KW-0812">Transmembrane</keyword>
<feature type="transmembrane region" description="Helical" evidence="7">
    <location>
        <begin position="238"/>
        <end position="260"/>
    </location>
</feature>
<feature type="transmembrane region" description="Helical" evidence="7">
    <location>
        <begin position="143"/>
        <end position="164"/>
    </location>
</feature>
<evidence type="ECO:0000256" key="7">
    <source>
        <dbReference type="SAM" id="Phobius"/>
    </source>
</evidence>
<dbReference type="Proteomes" id="UP000095488">
    <property type="component" value="Unassembled WGS sequence"/>
</dbReference>
<name>A0ABM9UNC7_SARVE</name>
<keyword evidence="6 7" id="KW-0472">Membrane</keyword>
<feature type="transmembrane region" description="Helical" evidence="7">
    <location>
        <begin position="120"/>
        <end position="137"/>
    </location>
</feature>
<evidence type="ECO:0000256" key="6">
    <source>
        <dbReference type="ARBA" id="ARBA00023136"/>
    </source>
</evidence>
<protein>
    <submittedName>
        <fullName evidence="9">DMT superfamily transporter inner membrane protein</fullName>
    </submittedName>
</protein>
<feature type="transmembrane region" description="Helical" evidence="7">
    <location>
        <begin position="206"/>
        <end position="226"/>
    </location>
</feature>
<feature type="transmembrane region" description="Helical" evidence="7">
    <location>
        <begin position="95"/>
        <end position="113"/>
    </location>
</feature>
<accession>A0ABM9UNC7</accession>
<keyword evidence="10" id="KW-1185">Reference proteome</keyword>
<feature type="transmembrane region" description="Helical" evidence="7">
    <location>
        <begin position="69"/>
        <end position="89"/>
    </location>
</feature>
<evidence type="ECO:0000259" key="8">
    <source>
        <dbReference type="Pfam" id="PF00892"/>
    </source>
</evidence>
<feature type="transmembrane region" description="Helical" evidence="7">
    <location>
        <begin position="12"/>
        <end position="32"/>
    </location>
</feature>
<dbReference type="InterPro" id="IPR051258">
    <property type="entry name" value="Diverse_Substrate_Transporter"/>
</dbReference>
<evidence type="ECO:0000256" key="3">
    <source>
        <dbReference type="ARBA" id="ARBA00022475"/>
    </source>
</evidence>
<gene>
    <name evidence="9" type="ORF">ERS852473_00722</name>
</gene>
<dbReference type="InterPro" id="IPR000620">
    <property type="entry name" value="EamA_dom"/>
</dbReference>
<comment type="caution">
    <text evidence="9">The sequence shown here is derived from an EMBL/GenBank/DDBJ whole genome shotgun (WGS) entry which is preliminary data.</text>
</comment>
<feature type="domain" description="EamA" evidence="8">
    <location>
        <begin position="8"/>
        <end position="137"/>
    </location>
</feature>
<feature type="transmembrane region" description="Helical" evidence="7">
    <location>
        <begin position="38"/>
        <end position="57"/>
    </location>
</feature>
<reference evidence="9 10" key="1">
    <citation type="submission" date="2015-09" db="EMBL/GenBank/DDBJ databases">
        <authorList>
            <consortium name="Pathogen Informatics"/>
        </authorList>
    </citation>
    <scope>NUCLEOTIDE SEQUENCE [LARGE SCALE GENOMIC DNA]</scope>
    <source>
        <strain evidence="9 10">2789STDY5834858</strain>
    </source>
</reference>
<organism evidence="9 10">
    <name type="scientific">Sarcina ventriculi</name>
    <name type="common">Clostridium ventriculi</name>
    <dbReference type="NCBI Taxonomy" id="1267"/>
    <lineage>
        <taxon>Bacteria</taxon>
        <taxon>Bacillati</taxon>
        <taxon>Bacillota</taxon>
        <taxon>Clostridia</taxon>
        <taxon>Eubacteriales</taxon>
        <taxon>Clostridiaceae</taxon>
        <taxon>Sarcina</taxon>
    </lineage>
</organism>
<proteinExistence type="inferred from homology"/>